<dbReference type="SUPFAM" id="SSF46785">
    <property type="entry name" value="Winged helix' DNA-binding domain"/>
    <property type="match status" value="1"/>
</dbReference>
<organism evidence="6 7">
    <name type="scientific">Gammaproteobacteria bacterium LSUCC0057</name>
    <dbReference type="NCBI Taxonomy" id="2559237"/>
    <lineage>
        <taxon>Bacteria</taxon>
        <taxon>Pseudomonadati</taxon>
        <taxon>Pseudomonadota</taxon>
        <taxon>Gammaproteobacteria</taxon>
        <taxon>Cellvibrionales</taxon>
        <taxon>Porticoccaceae</taxon>
        <taxon>SAR92 clade</taxon>
    </lineage>
</organism>
<name>A0A4Y8UKH7_9GAMM</name>
<dbReference type="EMBL" id="SPIA01000001">
    <property type="protein sequence ID" value="TFH69220.1"/>
    <property type="molecule type" value="Genomic_DNA"/>
</dbReference>
<comment type="similarity">
    <text evidence="1">Belongs to the LysR transcriptional regulatory family.</text>
</comment>
<protein>
    <submittedName>
        <fullName evidence="6">LysR family transcriptional regulator</fullName>
    </submittedName>
</protein>
<keyword evidence="3" id="KW-0238">DNA-binding</keyword>
<proteinExistence type="inferred from homology"/>
<keyword evidence="7" id="KW-1185">Reference proteome</keyword>
<evidence type="ECO:0000256" key="1">
    <source>
        <dbReference type="ARBA" id="ARBA00009437"/>
    </source>
</evidence>
<evidence type="ECO:0000313" key="7">
    <source>
        <dbReference type="Proteomes" id="UP000298133"/>
    </source>
</evidence>
<evidence type="ECO:0000259" key="5">
    <source>
        <dbReference type="PROSITE" id="PS50931"/>
    </source>
</evidence>
<comment type="caution">
    <text evidence="6">The sequence shown here is derived from an EMBL/GenBank/DDBJ whole genome shotgun (WGS) entry which is preliminary data.</text>
</comment>
<evidence type="ECO:0000313" key="6">
    <source>
        <dbReference type="EMBL" id="TFH69220.1"/>
    </source>
</evidence>
<accession>A0A4Y8UKH7</accession>
<keyword evidence="4" id="KW-0804">Transcription</keyword>
<dbReference type="Gene3D" id="1.10.10.10">
    <property type="entry name" value="Winged helix-like DNA-binding domain superfamily/Winged helix DNA-binding domain"/>
    <property type="match status" value="1"/>
</dbReference>
<dbReference type="Pfam" id="PF03466">
    <property type="entry name" value="LysR_substrate"/>
    <property type="match status" value="1"/>
</dbReference>
<gene>
    <name evidence="6" type="ORF">E3W66_04670</name>
</gene>
<feature type="domain" description="HTH lysR-type" evidence="5">
    <location>
        <begin position="4"/>
        <end position="61"/>
    </location>
</feature>
<dbReference type="GO" id="GO:0003700">
    <property type="term" value="F:DNA-binding transcription factor activity"/>
    <property type="evidence" value="ECO:0007669"/>
    <property type="project" value="InterPro"/>
</dbReference>
<dbReference type="Pfam" id="PF00126">
    <property type="entry name" value="HTH_1"/>
    <property type="match status" value="1"/>
</dbReference>
<dbReference type="Proteomes" id="UP000298133">
    <property type="component" value="Unassembled WGS sequence"/>
</dbReference>
<reference evidence="6 7" key="1">
    <citation type="submission" date="2019-03" db="EMBL/GenBank/DDBJ databases">
        <title>Draft genome of Gammaproteobacteria bacterium LSUCC0057, a member of the SAR92 clade.</title>
        <authorList>
            <person name="Lanclos V.C."/>
            <person name="Doiron C."/>
            <person name="Henson M.W."/>
            <person name="Thrash J.C."/>
        </authorList>
    </citation>
    <scope>NUCLEOTIDE SEQUENCE [LARGE SCALE GENOMIC DNA]</scope>
    <source>
        <strain evidence="6 7">LSUCC0057</strain>
    </source>
</reference>
<dbReference type="InterPro" id="IPR036388">
    <property type="entry name" value="WH-like_DNA-bd_sf"/>
</dbReference>
<evidence type="ECO:0000256" key="3">
    <source>
        <dbReference type="ARBA" id="ARBA00023125"/>
    </source>
</evidence>
<keyword evidence="2" id="KW-0805">Transcription regulation</keyword>
<dbReference type="InterPro" id="IPR036390">
    <property type="entry name" value="WH_DNA-bd_sf"/>
</dbReference>
<sequence length="285" mass="30775">MKNLPTELLRSFATIADVGGFTPAGELLGRSQPAVSLQIKRLEALVGQPLFRRGSTPLELTAAGETLLGYSRQILALNDSALAQLSDSPLSGKIRFGIPSEFASSLMPKILGRFSKSYPNISLEITCALSRQLLADKQRQRYDLILALHDDPRDSLSELILVDELIWVGGAAPLLANHTALPLVVAPEGCIYRKRGLERLRQINRKWQISYTNPDLSGLQTAIEQGLGITVLAKSTVPDSLYPLASSAGLPELGQIGISLIVPDNGNNAAVDRLSEFVRSSLQSP</sequence>
<dbReference type="Gene3D" id="3.40.190.10">
    <property type="entry name" value="Periplasmic binding protein-like II"/>
    <property type="match status" value="2"/>
</dbReference>
<dbReference type="GO" id="GO:0003677">
    <property type="term" value="F:DNA binding"/>
    <property type="evidence" value="ECO:0007669"/>
    <property type="project" value="UniProtKB-KW"/>
</dbReference>
<dbReference type="InterPro" id="IPR050176">
    <property type="entry name" value="LTTR"/>
</dbReference>
<dbReference type="AlphaFoldDB" id="A0A4Y8UKH7"/>
<dbReference type="PANTHER" id="PTHR30579">
    <property type="entry name" value="TRANSCRIPTIONAL REGULATOR"/>
    <property type="match status" value="1"/>
</dbReference>
<dbReference type="InterPro" id="IPR005119">
    <property type="entry name" value="LysR_subst-bd"/>
</dbReference>
<evidence type="ECO:0000256" key="2">
    <source>
        <dbReference type="ARBA" id="ARBA00023015"/>
    </source>
</evidence>
<dbReference type="PRINTS" id="PR00039">
    <property type="entry name" value="HTHLYSR"/>
</dbReference>
<dbReference type="OrthoDB" id="5723059at2"/>
<evidence type="ECO:0000256" key="4">
    <source>
        <dbReference type="ARBA" id="ARBA00023163"/>
    </source>
</evidence>
<dbReference type="SUPFAM" id="SSF53850">
    <property type="entry name" value="Periplasmic binding protein-like II"/>
    <property type="match status" value="1"/>
</dbReference>
<dbReference type="InterPro" id="IPR000847">
    <property type="entry name" value="LysR_HTH_N"/>
</dbReference>
<dbReference type="PANTHER" id="PTHR30579:SF7">
    <property type="entry name" value="HTH-TYPE TRANSCRIPTIONAL REGULATOR LRHA-RELATED"/>
    <property type="match status" value="1"/>
</dbReference>
<dbReference type="PROSITE" id="PS50931">
    <property type="entry name" value="HTH_LYSR"/>
    <property type="match status" value="1"/>
</dbReference>